<dbReference type="InterPro" id="IPR021005">
    <property type="entry name" value="Znf_CGNR"/>
</dbReference>
<dbReference type="EMBL" id="CP098740">
    <property type="protein sequence ID" value="UZK57980.1"/>
    <property type="molecule type" value="Genomic_DNA"/>
</dbReference>
<evidence type="ECO:0000313" key="3">
    <source>
        <dbReference type="EMBL" id="UZK57980.1"/>
    </source>
</evidence>
<name>A0ABY6Q066_9ACTN</name>
<reference evidence="3" key="1">
    <citation type="journal article" date="2022" name="Front. Microbiol.">
        <title>Mirubactin C rescues the lethal effect of cell wall biosynthesis mutations in Bacillus subtilis.</title>
        <authorList>
            <person name="Kepplinger B."/>
            <person name="Wen X."/>
            <person name="Tyler A.R."/>
            <person name="Kim B.Y."/>
            <person name="Brown J."/>
            <person name="Banks P."/>
            <person name="Dashti Y."/>
            <person name="Mackenzie E.S."/>
            <person name="Wills C."/>
            <person name="Kawai Y."/>
            <person name="Waldron K.J."/>
            <person name="Allenby N.E.E."/>
            <person name="Wu L.J."/>
            <person name="Hall M.J."/>
            <person name="Errington J."/>
        </authorList>
    </citation>
    <scope>NUCLEOTIDE SEQUENCE</scope>
    <source>
        <strain evidence="3">MDA8-470</strain>
    </source>
</reference>
<dbReference type="InterPro" id="IPR010852">
    <property type="entry name" value="ABATE"/>
</dbReference>
<dbReference type="RefSeq" id="WP_265538371.1">
    <property type="nucleotide sequence ID" value="NZ_CP098740.1"/>
</dbReference>
<dbReference type="InterPro" id="IPR023286">
    <property type="entry name" value="ABATE_dom_sf"/>
</dbReference>
<dbReference type="EMBL" id="CP098740">
    <property type="protein sequence ID" value="UZK52736.1"/>
    <property type="molecule type" value="Genomic_DNA"/>
</dbReference>
<evidence type="ECO:0000313" key="4">
    <source>
        <dbReference type="Proteomes" id="UP001164963"/>
    </source>
</evidence>
<dbReference type="SUPFAM" id="SSF160904">
    <property type="entry name" value="Jann2411-like"/>
    <property type="match status" value="1"/>
</dbReference>
<gene>
    <name evidence="2" type="ORF">NEH16_00155</name>
    <name evidence="3" type="ORF">NEH16_31310</name>
</gene>
<sequence length="182" mass="19402">MAVTFTELPVEELTKFVNAWGTLPCEAAGRCDPPPRSEGLAAYLDLLPNADAQLTPGALTRVANRLHAIFSAESSEAAAQQLTDLLLGTGVCPALEVAADGSPKAVWRVNDPDEVLVAASGLALREYAAAHGFHRIGICTGDHCVDVYVDRSPGGRRRFCSVTCQNRTRVAAFRRRRAAAAD</sequence>
<feature type="domain" description="Zinc finger CGNR" evidence="1">
    <location>
        <begin position="135"/>
        <end position="177"/>
    </location>
</feature>
<organism evidence="3 4">
    <name type="scientific">Streptomyces drozdowiczii</name>
    <dbReference type="NCBI Taxonomy" id="202862"/>
    <lineage>
        <taxon>Bacteria</taxon>
        <taxon>Bacillati</taxon>
        <taxon>Actinomycetota</taxon>
        <taxon>Actinomycetes</taxon>
        <taxon>Kitasatosporales</taxon>
        <taxon>Streptomycetaceae</taxon>
        <taxon>Streptomyces</taxon>
    </lineage>
</organism>
<evidence type="ECO:0000313" key="2">
    <source>
        <dbReference type="EMBL" id="UZK52736.1"/>
    </source>
</evidence>
<proteinExistence type="predicted"/>
<dbReference type="Proteomes" id="UP001164963">
    <property type="component" value="Chromosome"/>
</dbReference>
<dbReference type="PANTHER" id="PTHR35525">
    <property type="entry name" value="BLL6575 PROTEIN"/>
    <property type="match status" value="1"/>
</dbReference>
<dbReference type="Gene3D" id="1.10.3300.10">
    <property type="entry name" value="Jann2411-like domain"/>
    <property type="match status" value="1"/>
</dbReference>
<dbReference type="PANTHER" id="PTHR35525:SF3">
    <property type="entry name" value="BLL6575 PROTEIN"/>
    <property type="match status" value="1"/>
</dbReference>
<protein>
    <submittedName>
        <fullName evidence="3">CGNR zinc finger domain-containing protein</fullName>
    </submittedName>
</protein>
<dbReference type="Pfam" id="PF11706">
    <property type="entry name" value="zf-CGNR"/>
    <property type="match status" value="1"/>
</dbReference>
<evidence type="ECO:0000259" key="1">
    <source>
        <dbReference type="Pfam" id="PF11706"/>
    </source>
</evidence>
<keyword evidence="4" id="KW-1185">Reference proteome</keyword>
<accession>A0ABY6Q066</accession>